<feature type="non-terminal residue" evidence="1">
    <location>
        <position position="1"/>
    </location>
</feature>
<reference evidence="1" key="1">
    <citation type="submission" date="2023-10" db="EMBL/GenBank/DDBJ databases">
        <authorList>
            <person name="Domelevo Entfellner J.-B."/>
        </authorList>
    </citation>
    <scope>NUCLEOTIDE SEQUENCE</scope>
</reference>
<organism evidence="1 2">
    <name type="scientific">Sphenostylis stenocarpa</name>
    <dbReference type="NCBI Taxonomy" id="92480"/>
    <lineage>
        <taxon>Eukaryota</taxon>
        <taxon>Viridiplantae</taxon>
        <taxon>Streptophyta</taxon>
        <taxon>Embryophyta</taxon>
        <taxon>Tracheophyta</taxon>
        <taxon>Spermatophyta</taxon>
        <taxon>Magnoliopsida</taxon>
        <taxon>eudicotyledons</taxon>
        <taxon>Gunneridae</taxon>
        <taxon>Pentapetalae</taxon>
        <taxon>rosids</taxon>
        <taxon>fabids</taxon>
        <taxon>Fabales</taxon>
        <taxon>Fabaceae</taxon>
        <taxon>Papilionoideae</taxon>
        <taxon>50 kb inversion clade</taxon>
        <taxon>NPAAA clade</taxon>
        <taxon>indigoferoid/millettioid clade</taxon>
        <taxon>Phaseoleae</taxon>
        <taxon>Sphenostylis</taxon>
    </lineage>
</organism>
<dbReference type="EMBL" id="OY731403">
    <property type="protein sequence ID" value="CAJ1965320.1"/>
    <property type="molecule type" value="Genomic_DNA"/>
</dbReference>
<evidence type="ECO:0000313" key="1">
    <source>
        <dbReference type="EMBL" id="CAJ1965320.1"/>
    </source>
</evidence>
<dbReference type="Gramene" id="rna-AYBTSS11_LOCUS20778">
    <property type="protein sequence ID" value="CAJ1965320.1"/>
    <property type="gene ID" value="gene-AYBTSS11_LOCUS20778"/>
</dbReference>
<keyword evidence="2" id="KW-1185">Reference proteome</keyword>
<protein>
    <submittedName>
        <fullName evidence="1">Uncharacterized protein</fullName>
    </submittedName>
</protein>
<gene>
    <name evidence="1" type="ORF">AYBTSS11_LOCUS20778</name>
</gene>
<evidence type="ECO:0000313" key="2">
    <source>
        <dbReference type="Proteomes" id="UP001189624"/>
    </source>
</evidence>
<dbReference type="AlphaFoldDB" id="A0AA86T3P2"/>
<proteinExistence type="predicted"/>
<name>A0AA86T3P2_9FABA</name>
<accession>A0AA86T3P2</accession>
<dbReference type="Proteomes" id="UP001189624">
    <property type="component" value="Chromosome 6"/>
</dbReference>
<sequence length="74" mass="8731">FIGFRIKFLDFKRHYHVIATSSLPCHYHITYHVSCYFHNRLLLAVSARFCFMCNPVWASLGPFLGYSRVRVGYV</sequence>